<dbReference type="InterPro" id="IPR045099">
    <property type="entry name" value="PITH1-like"/>
</dbReference>
<protein>
    <recommendedName>
        <fullName evidence="2">PITH domain-containing protein</fullName>
    </recommendedName>
</protein>
<proteinExistence type="inferred from homology"/>
<evidence type="ECO:0000313" key="3">
    <source>
        <dbReference type="EMBL" id="CAD9692574.1"/>
    </source>
</evidence>
<dbReference type="Gene3D" id="2.60.120.470">
    <property type="entry name" value="PITH domain"/>
    <property type="match status" value="1"/>
</dbReference>
<dbReference type="PANTHER" id="PTHR12175">
    <property type="entry name" value="AD039 HT014 THIOREDOXIN FAMILY TRP26"/>
    <property type="match status" value="1"/>
</dbReference>
<organism evidence="3">
    <name type="scientific">Rhizochromulina marina</name>
    <dbReference type="NCBI Taxonomy" id="1034831"/>
    <lineage>
        <taxon>Eukaryota</taxon>
        <taxon>Sar</taxon>
        <taxon>Stramenopiles</taxon>
        <taxon>Ochrophyta</taxon>
        <taxon>Dictyochophyceae</taxon>
        <taxon>Rhizochromulinales</taxon>
        <taxon>Rhizochromulina</taxon>
    </lineage>
</organism>
<reference evidence="3" key="1">
    <citation type="submission" date="2021-01" db="EMBL/GenBank/DDBJ databases">
        <authorList>
            <person name="Corre E."/>
            <person name="Pelletier E."/>
            <person name="Niang G."/>
            <person name="Scheremetjew M."/>
            <person name="Finn R."/>
            <person name="Kale V."/>
            <person name="Holt S."/>
            <person name="Cochrane G."/>
            <person name="Meng A."/>
            <person name="Brown T."/>
            <person name="Cohen L."/>
        </authorList>
    </citation>
    <scope>NUCLEOTIDE SEQUENCE</scope>
    <source>
        <strain evidence="3">CCMP1243</strain>
    </source>
</reference>
<dbReference type="InterPro" id="IPR010400">
    <property type="entry name" value="PITH_dom"/>
</dbReference>
<feature type="domain" description="PITH" evidence="2">
    <location>
        <begin position="1"/>
        <end position="166"/>
    </location>
</feature>
<gene>
    <name evidence="3" type="ORF">RMAR1173_LOCUS12171</name>
</gene>
<name>A0A7S2WJK3_9STRA</name>
<dbReference type="PANTHER" id="PTHR12175:SF1">
    <property type="entry name" value="PITH DOMAIN-CONTAINING PROTEIN 1"/>
    <property type="match status" value="1"/>
</dbReference>
<dbReference type="GO" id="GO:0005737">
    <property type="term" value="C:cytoplasm"/>
    <property type="evidence" value="ECO:0007669"/>
    <property type="project" value="UniProtKB-ARBA"/>
</dbReference>
<accession>A0A7S2WJK3</accession>
<dbReference type="InterPro" id="IPR037047">
    <property type="entry name" value="PITH_dom_sf"/>
</dbReference>
<evidence type="ECO:0000256" key="1">
    <source>
        <dbReference type="ARBA" id="ARBA00025788"/>
    </source>
</evidence>
<dbReference type="InterPro" id="IPR008979">
    <property type="entry name" value="Galactose-bd-like_sf"/>
</dbReference>
<dbReference type="SUPFAM" id="SSF49785">
    <property type="entry name" value="Galactose-binding domain-like"/>
    <property type="match status" value="1"/>
</dbReference>
<dbReference type="PROSITE" id="PS51532">
    <property type="entry name" value="PITH"/>
    <property type="match status" value="1"/>
</dbReference>
<evidence type="ECO:0000259" key="2">
    <source>
        <dbReference type="PROSITE" id="PS51532"/>
    </source>
</evidence>
<dbReference type="Pfam" id="PF06201">
    <property type="entry name" value="PITH"/>
    <property type="match status" value="1"/>
</dbReference>
<sequence>MLLPLVPISLASGCGVPCCRPCQGIFKPFARRAEPEPTLLSDSDEELIIKITFVSPVHIRRIMVIGGGEEEGHPSHLKAFANREDVDFSSAEDISPTQEWPLEVNRTQEGFVVTRQAPFTSVTAVTLYISANHGSVDQTAVQYIGMQGDHTHDRRAAVDAMYELQCTHQETDVKAPHGALFGPN</sequence>
<comment type="similarity">
    <text evidence="1">Belongs to the PITHD1 family.</text>
</comment>
<dbReference type="EMBL" id="HBHJ01018405">
    <property type="protein sequence ID" value="CAD9692574.1"/>
    <property type="molecule type" value="Transcribed_RNA"/>
</dbReference>
<dbReference type="AlphaFoldDB" id="A0A7S2WJK3"/>